<evidence type="ECO:0000256" key="3">
    <source>
        <dbReference type="PIRSR" id="PIRSR606689-1"/>
    </source>
</evidence>
<dbReference type="PANTHER" id="PTHR45909:SF1">
    <property type="entry name" value="ADP-RIBOSYLATION FACTOR-RELATED PROTEIN 1"/>
    <property type="match status" value="1"/>
</dbReference>
<gene>
    <name evidence="6" type="ORF">IE81DRAFT_317559</name>
</gene>
<dbReference type="InterPro" id="IPR006689">
    <property type="entry name" value="Small_GTPase_ARF/SAR"/>
</dbReference>
<feature type="region of interest" description="Disordered" evidence="5">
    <location>
        <begin position="124"/>
        <end position="179"/>
    </location>
</feature>
<keyword evidence="4" id="KW-0460">Magnesium</keyword>
<dbReference type="SUPFAM" id="SSF52540">
    <property type="entry name" value="P-loop containing nucleoside triphosphate hydrolases"/>
    <property type="match status" value="1"/>
</dbReference>
<dbReference type="GO" id="GO:0043001">
    <property type="term" value="P:Golgi to plasma membrane protein transport"/>
    <property type="evidence" value="ECO:0007669"/>
    <property type="project" value="TreeGrafter"/>
</dbReference>
<proteinExistence type="predicted"/>
<dbReference type="EMBL" id="KZ819447">
    <property type="protein sequence ID" value="PWN39738.1"/>
    <property type="molecule type" value="Genomic_DNA"/>
</dbReference>
<dbReference type="Gene3D" id="3.40.50.300">
    <property type="entry name" value="P-loop containing nucleotide triphosphate hydrolases"/>
    <property type="match status" value="1"/>
</dbReference>
<keyword evidence="2 3" id="KW-0342">GTP-binding</keyword>
<feature type="binding site" evidence="4">
    <location>
        <position position="61"/>
    </location>
    <ligand>
        <name>Mg(2+)</name>
        <dbReference type="ChEBI" id="CHEBI:18420"/>
    </ligand>
</feature>
<dbReference type="InParanoid" id="A0A316VRR2"/>
<sequence length="179" mass="20182">MYSLLTGLYRDYSSVQTRCVLLLGPSQSGKTVLLTRIKAYSQAERAGSLNSGVKVRGIAPTVGQNVHTFQPASSRIQLRFWDLGGSKALRAIWPRYFKETHVIVWNVDIAYWIDSSDAGEVFGESQSRLEEAEPSAEKVRKVQEKEQEREREDEEKEEGKRDAKQALGKSPPCAWIALH</sequence>
<dbReference type="InterPro" id="IPR024156">
    <property type="entry name" value="Small_GTPase_ARF"/>
</dbReference>
<dbReference type="GO" id="GO:0034067">
    <property type="term" value="P:protein localization to Golgi apparatus"/>
    <property type="evidence" value="ECO:0007669"/>
    <property type="project" value="TreeGrafter"/>
</dbReference>
<dbReference type="InterPro" id="IPR027417">
    <property type="entry name" value="P-loop_NTPase"/>
</dbReference>
<evidence type="ECO:0000313" key="6">
    <source>
        <dbReference type="EMBL" id="PWN39738.1"/>
    </source>
</evidence>
<evidence type="ECO:0000256" key="4">
    <source>
        <dbReference type="PIRSR" id="PIRSR606689-2"/>
    </source>
</evidence>
<keyword evidence="7" id="KW-1185">Reference proteome</keyword>
<dbReference type="STRING" id="1522189.A0A316VRR2"/>
<evidence type="ECO:0008006" key="8">
    <source>
        <dbReference type="Google" id="ProtNLM"/>
    </source>
</evidence>
<organism evidence="6 7">
    <name type="scientific">Ceraceosorus guamensis</name>
    <dbReference type="NCBI Taxonomy" id="1522189"/>
    <lineage>
        <taxon>Eukaryota</taxon>
        <taxon>Fungi</taxon>
        <taxon>Dikarya</taxon>
        <taxon>Basidiomycota</taxon>
        <taxon>Ustilaginomycotina</taxon>
        <taxon>Exobasidiomycetes</taxon>
        <taxon>Ceraceosorales</taxon>
        <taxon>Ceraceosoraceae</taxon>
        <taxon>Ceraceosorus</taxon>
    </lineage>
</organism>
<dbReference type="OrthoDB" id="414781at2759"/>
<evidence type="ECO:0000256" key="5">
    <source>
        <dbReference type="SAM" id="MobiDB-lite"/>
    </source>
</evidence>
<feature type="binding site" evidence="3">
    <location>
        <begin position="24"/>
        <end position="31"/>
    </location>
    <ligand>
        <name>GTP</name>
        <dbReference type="ChEBI" id="CHEBI:37565"/>
    </ligand>
</feature>
<reference evidence="6 7" key="1">
    <citation type="journal article" date="2018" name="Mol. Biol. Evol.">
        <title>Broad Genomic Sampling Reveals a Smut Pathogenic Ancestry of the Fungal Clade Ustilaginomycotina.</title>
        <authorList>
            <person name="Kijpornyongpan T."/>
            <person name="Mondo S.J."/>
            <person name="Barry K."/>
            <person name="Sandor L."/>
            <person name="Lee J."/>
            <person name="Lipzen A."/>
            <person name="Pangilinan J."/>
            <person name="LaButti K."/>
            <person name="Hainaut M."/>
            <person name="Henrissat B."/>
            <person name="Grigoriev I.V."/>
            <person name="Spatafora J.W."/>
            <person name="Aime M.C."/>
        </authorList>
    </citation>
    <scope>NUCLEOTIDE SEQUENCE [LARGE SCALE GENOMIC DNA]</scope>
    <source>
        <strain evidence="6 7">MCA 4658</strain>
    </source>
</reference>
<feature type="binding site" evidence="3">
    <location>
        <position position="85"/>
    </location>
    <ligand>
        <name>GTP</name>
        <dbReference type="ChEBI" id="CHEBI:37565"/>
    </ligand>
</feature>
<keyword evidence="4" id="KW-0479">Metal-binding</keyword>
<dbReference type="GeneID" id="37034458"/>
<dbReference type="GO" id="GO:0003924">
    <property type="term" value="F:GTPase activity"/>
    <property type="evidence" value="ECO:0007669"/>
    <property type="project" value="InterPro"/>
</dbReference>
<dbReference type="Pfam" id="PF00025">
    <property type="entry name" value="Arf"/>
    <property type="match status" value="1"/>
</dbReference>
<keyword evidence="1 3" id="KW-0547">Nucleotide-binding</keyword>
<protein>
    <recommendedName>
        <fullName evidence="8">P-loop containing nucleoside triphosphate hydrolase protein</fullName>
    </recommendedName>
</protein>
<evidence type="ECO:0000313" key="7">
    <source>
        <dbReference type="Proteomes" id="UP000245783"/>
    </source>
</evidence>
<feature type="binding site" evidence="4">
    <location>
        <position position="31"/>
    </location>
    <ligand>
        <name>Mg(2+)</name>
        <dbReference type="ChEBI" id="CHEBI:18420"/>
    </ligand>
</feature>
<dbReference type="GO" id="GO:0046872">
    <property type="term" value="F:metal ion binding"/>
    <property type="evidence" value="ECO:0007669"/>
    <property type="project" value="UniProtKB-KW"/>
</dbReference>
<dbReference type="GO" id="GO:0006886">
    <property type="term" value="P:intracellular protein transport"/>
    <property type="evidence" value="ECO:0007669"/>
    <property type="project" value="TreeGrafter"/>
</dbReference>
<dbReference type="Proteomes" id="UP000245783">
    <property type="component" value="Unassembled WGS sequence"/>
</dbReference>
<feature type="compositionally biased region" description="Basic and acidic residues" evidence="5">
    <location>
        <begin position="127"/>
        <end position="150"/>
    </location>
</feature>
<accession>A0A316VRR2</accession>
<evidence type="ECO:0000256" key="1">
    <source>
        <dbReference type="ARBA" id="ARBA00022741"/>
    </source>
</evidence>
<dbReference type="PANTHER" id="PTHR45909">
    <property type="entry name" value="ADP-RIBOSYLATION FACTOR-RELATED PROTEIN 1"/>
    <property type="match status" value="1"/>
</dbReference>
<dbReference type="RefSeq" id="XP_025366898.1">
    <property type="nucleotide sequence ID" value="XM_025512588.1"/>
</dbReference>
<dbReference type="AlphaFoldDB" id="A0A316VRR2"/>
<dbReference type="GO" id="GO:0005794">
    <property type="term" value="C:Golgi apparatus"/>
    <property type="evidence" value="ECO:0007669"/>
    <property type="project" value="TreeGrafter"/>
</dbReference>
<dbReference type="GO" id="GO:0005525">
    <property type="term" value="F:GTP binding"/>
    <property type="evidence" value="ECO:0007669"/>
    <property type="project" value="UniProtKB-KW"/>
</dbReference>
<evidence type="ECO:0000256" key="2">
    <source>
        <dbReference type="ARBA" id="ARBA00023134"/>
    </source>
</evidence>
<name>A0A316VRR2_9BASI</name>